<dbReference type="InterPro" id="IPR029058">
    <property type="entry name" value="AB_hydrolase_fold"/>
</dbReference>
<dbReference type="SUPFAM" id="SSF82171">
    <property type="entry name" value="DPP6 N-terminal domain-like"/>
    <property type="match status" value="1"/>
</dbReference>
<dbReference type="Proteomes" id="UP001281761">
    <property type="component" value="Unassembled WGS sequence"/>
</dbReference>
<gene>
    <name evidence="4" type="ORF">BLNAU_8442</name>
</gene>
<dbReference type="GO" id="GO:0016787">
    <property type="term" value="F:hydrolase activity"/>
    <property type="evidence" value="ECO:0007669"/>
    <property type="project" value="UniProtKB-KW"/>
</dbReference>
<feature type="domain" description="Peptidase S9 prolyl oligopeptidase catalytic" evidence="3">
    <location>
        <begin position="449"/>
        <end position="655"/>
    </location>
</feature>
<sequence length="656" mass="74740">MNELTKLGEHIINLDGTKMVYLTSKLTMETNIKKQNVFLENIGSSEPKALKIPYDSIHSICWTPKADLFSFITDSDGKSILCIYDISTDKVTVLKTFPIPISSVKWNNDGTHIVFTADVYPNKSLAQTRDIDVAKAKGNTDALQFDQLFVYQWDEWMVGKYSHVILNKVTPSETAPFFTLAANEIDVMPAADGDCPPKPSGSSDEYSFSPDGKKVAYTTQVGREQAWTLNRHVFVYDIETGTTKELPTGVGRCSRPTFNPTSDYYEIAFLQTNSSTRESAQNYIRIWESKTDTIRYLNRDIEDQIQSIVWSKYDPNTFHSIVNKKGRIGISQFSYPEGSILIDKGMACVSSFHVLPNADLLYSKSTFTTPHDLYHFSVANDTEIQLTFLNTEYLAQFAPMVPFEELWYVGANNDLIRAYYFPPQGHTTGKAPLMVWFHGGPEQAWTDDWSYRWNPQIICHQGYALIASDFHGSDSFSQDFTDSIIGRWGTWPYEDILKGVGYVLAHKPYLDPERIAGMGASYGGFMANWMQAHTKIFKALICHDGLFDVPTMYQETDQLYFMEEEHLGKPWEKGTTYEEFSPSYYTKNFATPELIFQGGCDYRVPHSQGIMAFTTLQGLGIPSRLVRFESENHLILNPYNSVRWHDEVIAWLRSYV</sequence>
<reference evidence="4 5" key="1">
    <citation type="journal article" date="2022" name="bioRxiv">
        <title>Genomics of Preaxostyla Flagellates Illuminates Evolutionary Transitions and the Path Towards Mitochondrial Loss.</title>
        <authorList>
            <person name="Novak L.V.F."/>
            <person name="Treitli S.C."/>
            <person name="Pyrih J."/>
            <person name="Halakuc P."/>
            <person name="Pipaliya S.V."/>
            <person name="Vacek V."/>
            <person name="Brzon O."/>
            <person name="Soukal P."/>
            <person name="Eme L."/>
            <person name="Dacks J.B."/>
            <person name="Karnkowska A."/>
            <person name="Elias M."/>
            <person name="Hampl V."/>
        </authorList>
    </citation>
    <scope>NUCLEOTIDE SEQUENCE [LARGE SCALE GENOMIC DNA]</scope>
    <source>
        <strain evidence="4">NAU3</strain>
        <tissue evidence="4">Gut</tissue>
    </source>
</reference>
<evidence type="ECO:0000256" key="2">
    <source>
        <dbReference type="ARBA" id="ARBA00022801"/>
    </source>
</evidence>
<keyword evidence="5" id="KW-1185">Reference proteome</keyword>
<dbReference type="EC" id="3.4.14.-" evidence="4"/>
<keyword evidence="2 4" id="KW-0378">Hydrolase</keyword>
<evidence type="ECO:0000313" key="5">
    <source>
        <dbReference type="Proteomes" id="UP001281761"/>
    </source>
</evidence>
<evidence type="ECO:0000256" key="1">
    <source>
        <dbReference type="ARBA" id="ARBA00022729"/>
    </source>
</evidence>
<dbReference type="SUPFAM" id="SSF53474">
    <property type="entry name" value="alpha/beta-Hydrolases"/>
    <property type="match status" value="1"/>
</dbReference>
<dbReference type="InterPro" id="IPR001375">
    <property type="entry name" value="Peptidase_S9_cat"/>
</dbReference>
<dbReference type="InterPro" id="IPR011042">
    <property type="entry name" value="6-blade_b-propeller_TolB-like"/>
</dbReference>
<dbReference type="EMBL" id="JARBJD010000054">
    <property type="protein sequence ID" value="KAK2956602.1"/>
    <property type="molecule type" value="Genomic_DNA"/>
</dbReference>
<dbReference type="PANTHER" id="PTHR42776">
    <property type="entry name" value="SERINE PEPTIDASE S9 FAMILY MEMBER"/>
    <property type="match status" value="1"/>
</dbReference>
<dbReference type="PANTHER" id="PTHR42776:SF13">
    <property type="entry name" value="DIPEPTIDYL-PEPTIDASE 5"/>
    <property type="match status" value="1"/>
</dbReference>
<organism evidence="4 5">
    <name type="scientific">Blattamonas nauphoetae</name>
    <dbReference type="NCBI Taxonomy" id="2049346"/>
    <lineage>
        <taxon>Eukaryota</taxon>
        <taxon>Metamonada</taxon>
        <taxon>Preaxostyla</taxon>
        <taxon>Oxymonadida</taxon>
        <taxon>Blattamonas</taxon>
    </lineage>
</organism>
<name>A0ABQ9XYN6_9EUKA</name>
<evidence type="ECO:0000313" key="4">
    <source>
        <dbReference type="EMBL" id="KAK2956602.1"/>
    </source>
</evidence>
<comment type="caution">
    <text evidence="4">The sequence shown here is derived from an EMBL/GenBank/DDBJ whole genome shotgun (WGS) entry which is preliminary data.</text>
</comment>
<evidence type="ECO:0000259" key="3">
    <source>
        <dbReference type="Pfam" id="PF00326"/>
    </source>
</evidence>
<proteinExistence type="predicted"/>
<keyword evidence="1" id="KW-0732">Signal</keyword>
<protein>
    <submittedName>
        <fullName evidence="4">Dipeptidyl-peptidase</fullName>
        <ecNumber evidence="4">3.4.14.-</ecNumber>
    </submittedName>
</protein>
<dbReference type="Gene3D" id="3.40.50.1820">
    <property type="entry name" value="alpha/beta hydrolase"/>
    <property type="match status" value="1"/>
</dbReference>
<accession>A0ABQ9XYN6</accession>
<dbReference type="Gene3D" id="2.120.10.30">
    <property type="entry name" value="TolB, C-terminal domain"/>
    <property type="match status" value="2"/>
</dbReference>
<dbReference type="Pfam" id="PF00326">
    <property type="entry name" value="Peptidase_S9"/>
    <property type="match status" value="1"/>
</dbReference>